<accession>A0AAV3XNZ4</accession>
<protein>
    <recommendedName>
        <fullName evidence="1">KTSC domain-containing protein</fullName>
    </recommendedName>
</protein>
<dbReference type="EMBL" id="BLAY01000168">
    <property type="protein sequence ID" value="GET42536.1"/>
    <property type="molecule type" value="Genomic_DNA"/>
</dbReference>
<keyword evidence="3" id="KW-1185">Reference proteome</keyword>
<sequence>MQFNKLDLSNILAISHNDDYLAIAIDRGDRLDIIEIPAPKAAYEGLVQLNEIAASDSPELAASIDFYQLPGVQAEIPMLPVHSTMANSIGYDPDRHLLQIEFKNGSVYEYEGVDEETWEDLLSTNSPGGFYNREIKGNYRSRRLD</sequence>
<proteinExistence type="predicted"/>
<dbReference type="RefSeq" id="WP_226590230.1">
    <property type="nucleotide sequence ID" value="NZ_BLAY01000168.1"/>
</dbReference>
<feature type="domain" description="KTSC" evidence="1">
    <location>
        <begin position="83"/>
        <end position="139"/>
    </location>
</feature>
<evidence type="ECO:0000313" key="3">
    <source>
        <dbReference type="Proteomes" id="UP001050975"/>
    </source>
</evidence>
<name>A0AAV3XNZ4_9CYAN</name>
<dbReference type="InterPro" id="IPR025309">
    <property type="entry name" value="KTSC_dom"/>
</dbReference>
<organism evidence="2 3">
    <name type="scientific">Microseira wollei NIES-4236</name>
    <dbReference type="NCBI Taxonomy" id="2530354"/>
    <lineage>
        <taxon>Bacteria</taxon>
        <taxon>Bacillati</taxon>
        <taxon>Cyanobacteriota</taxon>
        <taxon>Cyanophyceae</taxon>
        <taxon>Oscillatoriophycideae</taxon>
        <taxon>Aerosakkonematales</taxon>
        <taxon>Aerosakkonemataceae</taxon>
        <taxon>Microseira</taxon>
    </lineage>
</organism>
<reference evidence="2" key="1">
    <citation type="submission" date="2019-10" db="EMBL/GenBank/DDBJ databases">
        <title>Draft genome sequece of Microseira wollei NIES-4236.</title>
        <authorList>
            <person name="Yamaguchi H."/>
            <person name="Suzuki S."/>
            <person name="Kawachi M."/>
        </authorList>
    </citation>
    <scope>NUCLEOTIDE SEQUENCE</scope>
    <source>
        <strain evidence="2">NIES-4236</strain>
    </source>
</reference>
<comment type="caution">
    <text evidence="2">The sequence shown here is derived from an EMBL/GenBank/DDBJ whole genome shotgun (WGS) entry which is preliminary data.</text>
</comment>
<dbReference type="Pfam" id="PF13619">
    <property type="entry name" value="KTSC"/>
    <property type="match status" value="1"/>
</dbReference>
<evidence type="ECO:0000259" key="1">
    <source>
        <dbReference type="Pfam" id="PF13619"/>
    </source>
</evidence>
<gene>
    <name evidence="2" type="ORF">MiSe_73540</name>
</gene>
<dbReference type="AlphaFoldDB" id="A0AAV3XNZ4"/>
<dbReference type="Proteomes" id="UP001050975">
    <property type="component" value="Unassembled WGS sequence"/>
</dbReference>
<evidence type="ECO:0000313" key="2">
    <source>
        <dbReference type="EMBL" id="GET42536.1"/>
    </source>
</evidence>